<feature type="transmembrane region" description="Helical" evidence="7">
    <location>
        <begin position="106"/>
        <end position="124"/>
    </location>
</feature>
<dbReference type="RefSeq" id="XP_032834989.1">
    <property type="nucleotide sequence ID" value="XM_032979098.1"/>
</dbReference>
<evidence type="ECO:0000256" key="1">
    <source>
        <dbReference type="ARBA" id="ARBA00004141"/>
    </source>
</evidence>
<dbReference type="Proteomes" id="UP001318040">
    <property type="component" value="Chromosome 70"/>
</dbReference>
<feature type="transmembrane region" description="Helical" evidence="7">
    <location>
        <begin position="145"/>
        <end position="166"/>
    </location>
</feature>
<evidence type="ECO:0000256" key="7">
    <source>
        <dbReference type="SAM" id="Phobius"/>
    </source>
</evidence>
<dbReference type="GO" id="GO:0016020">
    <property type="term" value="C:membrane"/>
    <property type="evidence" value="ECO:0007669"/>
    <property type="project" value="UniProtKB-SubCell"/>
</dbReference>
<evidence type="ECO:0000256" key="2">
    <source>
        <dbReference type="ARBA" id="ARBA00022692"/>
    </source>
</evidence>
<reference evidence="10" key="1">
    <citation type="submission" date="2025-08" db="UniProtKB">
        <authorList>
            <consortium name="RefSeq"/>
        </authorList>
    </citation>
    <scope>IDENTIFICATION</scope>
    <source>
        <tissue evidence="10">Sperm</tissue>
    </source>
</reference>
<dbReference type="PROSITE" id="PS50262">
    <property type="entry name" value="G_PROTEIN_RECEP_F1_2"/>
    <property type="match status" value="1"/>
</dbReference>
<dbReference type="Gene3D" id="1.20.1070.10">
    <property type="entry name" value="Rhodopsin 7-helix transmembrane proteins"/>
    <property type="match status" value="1"/>
</dbReference>
<comment type="subcellular location">
    <subcellularLocation>
        <location evidence="1">Membrane</location>
        <topology evidence="1">Multi-pass membrane protein</topology>
    </subcellularLocation>
</comment>
<proteinExistence type="inferred from homology"/>
<evidence type="ECO:0000256" key="3">
    <source>
        <dbReference type="ARBA" id="ARBA00022989"/>
    </source>
</evidence>
<dbReference type="PANTHER" id="PTHR26451">
    <property type="entry name" value="G_PROTEIN_RECEP_F1_2 DOMAIN-CONTAINING PROTEIN"/>
    <property type="match status" value="1"/>
</dbReference>
<keyword evidence="2 6" id="KW-0812">Transmembrane</keyword>
<dbReference type="GO" id="GO:0004930">
    <property type="term" value="F:G protein-coupled receptor activity"/>
    <property type="evidence" value="ECO:0007669"/>
    <property type="project" value="UniProtKB-KW"/>
</dbReference>
<feature type="transmembrane region" description="Helical" evidence="7">
    <location>
        <begin position="260"/>
        <end position="286"/>
    </location>
</feature>
<feature type="transmembrane region" description="Helical" evidence="7">
    <location>
        <begin position="67"/>
        <end position="86"/>
    </location>
</feature>
<dbReference type="GO" id="GO:0004984">
    <property type="term" value="F:olfactory receptor activity"/>
    <property type="evidence" value="ECO:0007669"/>
    <property type="project" value="InterPro"/>
</dbReference>
<evidence type="ECO:0000259" key="8">
    <source>
        <dbReference type="PROSITE" id="PS50262"/>
    </source>
</evidence>
<evidence type="ECO:0000256" key="6">
    <source>
        <dbReference type="RuleBase" id="RU000688"/>
    </source>
</evidence>
<dbReference type="PRINTS" id="PR00237">
    <property type="entry name" value="GPCRRHODOPSN"/>
</dbReference>
<keyword evidence="5 6" id="KW-0807">Transducer</keyword>
<accession>A0AAJ7UFU5</accession>
<evidence type="ECO:0000313" key="9">
    <source>
        <dbReference type="Proteomes" id="UP001318040"/>
    </source>
</evidence>
<dbReference type="PROSITE" id="PS00237">
    <property type="entry name" value="G_PROTEIN_RECEP_F1_1"/>
    <property type="match status" value="1"/>
</dbReference>
<evidence type="ECO:0000256" key="4">
    <source>
        <dbReference type="ARBA" id="ARBA00023136"/>
    </source>
</evidence>
<dbReference type="InterPro" id="IPR000276">
    <property type="entry name" value="GPCR_Rhodpsn"/>
</dbReference>
<keyword evidence="9" id="KW-1185">Reference proteome</keyword>
<keyword evidence="6" id="KW-0297">G-protein coupled receptor</keyword>
<feature type="transmembrane region" description="Helical" evidence="7">
    <location>
        <begin position="346"/>
        <end position="365"/>
    </location>
</feature>
<feature type="transmembrane region" description="Helical" evidence="7">
    <location>
        <begin position="31"/>
        <end position="55"/>
    </location>
</feature>
<organism evidence="9 10">
    <name type="scientific">Petromyzon marinus</name>
    <name type="common">Sea lamprey</name>
    <dbReference type="NCBI Taxonomy" id="7757"/>
    <lineage>
        <taxon>Eukaryota</taxon>
        <taxon>Metazoa</taxon>
        <taxon>Chordata</taxon>
        <taxon>Craniata</taxon>
        <taxon>Vertebrata</taxon>
        <taxon>Cyclostomata</taxon>
        <taxon>Hyperoartia</taxon>
        <taxon>Petromyzontiformes</taxon>
        <taxon>Petromyzontidae</taxon>
        <taxon>Petromyzon</taxon>
    </lineage>
</organism>
<evidence type="ECO:0000256" key="5">
    <source>
        <dbReference type="ARBA" id="ARBA00023224"/>
    </source>
</evidence>
<feature type="transmembrane region" description="Helical" evidence="7">
    <location>
        <begin position="306"/>
        <end position="326"/>
    </location>
</feature>
<dbReference type="AlphaFoldDB" id="A0AAJ7UFU5"/>
<comment type="similarity">
    <text evidence="6">Belongs to the G-protein coupled receptor 1 family.</text>
</comment>
<dbReference type="InterPro" id="IPR052921">
    <property type="entry name" value="GPCR1_Superfamily_Member"/>
</dbReference>
<dbReference type="SUPFAM" id="SSF81321">
    <property type="entry name" value="Family A G protein-coupled receptor-like"/>
    <property type="match status" value="2"/>
</dbReference>
<dbReference type="GO" id="GO:0005549">
    <property type="term" value="F:odorant binding"/>
    <property type="evidence" value="ECO:0007669"/>
    <property type="project" value="TreeGrafter"/>
</dbReference>
<protein>
    <submittedName>
        <fullName evidence="10">Olfactory receptor 51I2-like</fullName>
    </submittedName>
</protein>
<keyword evidence="6" id="KW-0675">Receptor</keyword>
<dbReference type="KEGG" id="pmrn:116957134"/>
<dbReference type="Pfam" id="PF13853">
    <property type="entry name" value="7tm_4"/>
    <property type="match status" value="2"/>
</dbReference>
<dbReference type="PANTHER" id="PTHR26451:SF897">
    <property type="entry name" value="TRACE AMINE-ASSOCIATED RECEPTOR 5-LIKE"/>
    <property type="match status" value="1"/>
</dbReference>
<name>A0AAJ7UFU5_PETMA</name>
<dbReference type="SMART" id="SM01381">
    <property type="entry name" value="7TM_GPCR_Srsx"/>
    <property type="match status" value="1"/>
</dbReference>
<feature type="domain" description="G-protein coupled receptors family 1 profile" evidence="8">
    <location>
        <begin position="46"/>
        <end position="363"/>
    </location>
</feature>
<keyword evidence="4 7" id="KW-0472">Membrane</keyword>
<gene>
    <name evidence="10" type="primary">LOC116957134</name>
</gene>
<dbReference type="InterPro" id="IPR000725">
    <property type="entry name" value="Olfact_rcpt"/>
</dbReference>
<dbReference type="InterPro" id="IPR017452">
    <property type="entry name" value="GPCR_Rhodpsn_7TM"/>
</dbReference>
<keyword evidence="3 7" id="KW-1133">Transmembrane helix</keyword>
<sequence length="394" mass="42418">MDSNSSSSSSGSGTLILIAGLLREPAGTRPLVFTVVLLLYAVALVGNLLLCAAIYRDPRLHRPMFILLANLAISDVVGCSATLPRIMRDLAAPNFITVGECVAQMLAIQFYRALECYVLTAMALDRYAAICRPLRYHAVVTNGRVATANAATVVVSALLVSVLLILTSRLNFYNCDRPKAVYAAQCDNVQVSGGVRVSVCPKGNNAFHWHIRAEPASSRNDGESSRVEVASAAHGNTFPLPPAPAQLLNFACSDGTANNVYGLVLTTCTVGLSLAVVSFSYASIIYECRFRGTRRDTAASKGHQKAMQTCVTHVLVLAVFYLPVLFLVTYNRVDKLLPIPDAARQLLGGLFYIAPPALNPIIYGVRTGEIRKAMLRILLCKFGRDSVTPGDEGH</sequence>
<evidence type="ECO:0000313" key="10">
    <source>
        <dbReference type="RefSeq" id="XP_032834989.1"/>
    </source>
</evidence>